<evidence type="ECO:0000256" key="3">
    <source>
        <dbReference type="ARBA" id="ARBA00023239"/>
    </source>
</evidence>
<dbReference type="InterPro" id="IPR050251">
    <property type="entry name" value="HpcH-HpaI_aldolase"/>
</dbReference>
<comment type="similarity">
    <text evidence="1">Belongs to the HpcH/HpaI aldolase family.</text>
</comment>
<dbReference type="InterPro" id="IPR015813">
    <property type="entry name" value="Pyrv/PenolPyrv_kinase-like_dom"/>
</dbReference>
<proteinExistence type="inferred from homology"/>
<feature type="domain" description="HpcH/HpaI aldolase/citrate lyase" evidence="4">
    <location>
        <begin position="18"/>
        <end position="244"/>
    </location>
</feature>
<keyword evidence="3 5" id="KW-0456">Lyase</keyword>
<sequence>MTLMINTFKRALKAGHSQIGIWNTIAGPVVPELLAGTGFDWILLDTEHSVTDLPDLVPMLQAVAAYPIAPVVRPQANDTVLIKRALDLGAQTLLLPYIQTPAEAEAAVRAMRYAPRGIRGVSGLTRASRFGAIKDYVNRAEDELCLIVQVETGEALSRLEEIATVDGVDAVFIGPSDLAASLGHPGNAGHPDVVSKVEEAILRLKAVGVPSGILTLDQAFARRCLELGTTFTAVGVDMALLRNAALALAKGFGRPHG</sequence>
<accession>A0ABU0VT63</accession>
<dbReference type="InterPro" id="IPR040442">
    <property type="entry name" value="Pyrv_kinase-like_dom_sf"/>
</dbReference>
<evidence type="ECO:0000259" key="4">
    <source>
        <dbReference type="Pfam" id="PF03328"/>
    </source>
</evidence>
<name>A0ABU0VT63_9RHOB</name>
<dbReference type="InterPro" id="IPR005000">
    <property type="entry name" value="Aldolase/citrate-lyase_domain"/>
</dbReference>
<dbReference type="RefSeq" id="WP_306678445.1">
    <property type="nucleotide sequence ID" value="NZ_JAVDBT010000001.1"/>
</dbReference>
<evidence type="ECO:0000256" key="2">
    <source>
        <dbReference type="ARBA" id="ARBA00022723"/>
    </source>
</evidence>
<dbReference type="Pfam" id="PF03328">
    <property type="entry name" value="HpcH_HpaI"/>
    <property type="match status" value="1"/>
</dbReference>
<protein>
    <submittedName>
        <fullName evidence="5">Aldolase/citrate lyase family protein</fullName>
    </submittedName>
</protein>
<dbReference type="SUPFAM" id="SSF51621">
    <property type="entry name" value="Phosphoenolpyruvate/pyruvate domain"/>
    <property type="match status" value="1"/>
</dbReference>
<reference evidence="5 6" key="1">
    <citation type="submission" date="2023-08" db="EMBL/GenBank/DDBJ databases">
        <title>Characterization of two Paracoccaceae strains isolated from Phycosphere and proposal of Xinfangfangia lacusdiani sp. nov.</title>
        <authorList>
            <person name="Deng Y."/>
            <person name="Zhang Y.Q."/>
        </authorList>
    </citation>
    <scope>NUCLEOTIDE SEQUENCE [LARGE SCALE GENOMIC DNA]</scope>
    <source>
        <strain evidence="5 6">CPCC 101601</strain>
    </source>
</reference>
<dbReference type="GO" id="GO:0016829">
    <property type="term" value="F:lyase activity"/>
    <property type="evidence" value="ECO:0007669"/>
    <property type="project" value="UniProtKB-KW"/>
</dbReference>
<gene>
    <name evidence="5" type="ORF">Q9295_00860</name>
</gene>
<evidence type="ECO:0000313" key="5">
    <source>
        <dbReference type="EMBL" id="MDQ2064909.1"/>
    </source>
</evidence>
<dbReference type="PANTHER" id="PTHR30502">
    <property type="entry name" value="2-KETO-3-DEOXY-L-RHAMNONATE ALDOLASE"/>
    <property type="match status" value="1"/>
</dbReference>
<dbReference type="Proteomes" id="UP001239680">
    <property type="component" value="Unassembled WGS sequence"/>
</dbReference>
<organism evidence="5 6">
    <name type="scientific">Pseudogemmobacter lacusdianii</name>
    <dbReference type="NCBI Taxonomy" id="3069608"/>
    <lineage>
        <taxon>Bacteria</taxon>
        <taxon>Pseudomonadati</taxon>
        <taxon>Pseudomonadota</taxon>
        <taxon>Alphaproteobacteria</taxon>
        <taxon>Rhodobacterales</taxon>
        <taxon>Paracoccaceae</taxon>
        <taxon>Pseudogemmobacter</taxon>
    </lineage>
</organism>
<dbReference type="PANTHER" id="PTHR30502:SF0">
    <property type="entry name" value="PHOSPHOENOLPYRUVATE CARBOXYLASE FAMILY PROTEIN"/>
    <property type="match status" value="1"/>
</dbReference>
<dbReference type="EMBL" id="JAVDBT010000001">
    <property type="protein sequence ID" value="MDQ2064909.1"/>
    <property type="molecule type" value="Genomic_DNA"/>
</dbReference>
<keyword evidence="2" id="KW-0479">Metal-binding</keyword>
<keyword evidence="6" id="KW-1185">Reference proteome</keyword>
<dbReference type="Gene3D" id="3.20.20.60">
    <property type="entry name" value="Phosphoenolpyruvate-binding domains"/>
    <property type="match status" value="1"/>
</dbReference>
<evidence type="ECO:0000256" key="1">
    <source>
        <dbReference type="ARBA" id="ARBA00005568"/>
    </source>
</evidence>
<comment type="caution">
    <text evidence="5">The sequence shown here is derived from an EMBL/GenBank/DDBJ whole genome shotgun (WGS) entry which is preliminary data.</text>
</comment>
<evidence type="ECO:0000313" key="6">
    <source>
        <dbReference type="Proteomes" id="UP001239680"/>
    </source>
</evidence>